<gene>
    <name evidence="1" type="ORF">V6E02_06305</name>
</gene>
<dbReference type="RefSeq" id="WP_347307934.1">
    <property type="nucleotide sequence ID" value="NZ_JBAJEX010000004.1"/>
</dbReference>
<dbReference type="EMBL" id="JBAJEX010000004">
    <property type="protein sequence ID" value="MEO1766822.1"/>
    <property type="molecule type" value="Genomic_DNA"/>
</dbReference>
<evidence type="ECO:0000313" key="1">
    <source>
        <dbReference type="EMBL" id="MEO1766822.1"/>
    </source>
</evidence>
<dbReference type="Proteomes" id="UP001482231">
    <property type="component" value="Unassembled WGS sequence"/>
</dbReference>
<organism evidence="1 2">
    <name type="scientific">Thiobacter aerophilum</name>
    <dbReference type="NCBI Taxonomy" id="3121275"/>
    <lineage>
        <taxon>Bacteria</taxon>
        <taxon>Pseudomonadati</taxon>
        <taxon>Pseudomonadota</taxon>
        <taxon>Betaproteobacteria</taxon>
        <taxon>Burkholderiales</taxon>
        <taxon>Thiobacteraceae</taxon>
        <taxon>Thiobacter</taxon>
    </lineage>
</organism>
<keyword evidence="2" id="KW-1185">Reference proteome</keyword>
<protein>
    <submittedName>
        <fullName evidence="1">Type II toxin-antitoxin system VapC family toxin</fullName>
    </submittedName>
</protein>
<sequence>MAEVVIDTNVLLVASQRHHDVSPQCVLACIERLERIQKNECVVIDKAFEILGEYQRKLDTRTGKGPGEAFLKWLLQNKANPNKVHQVALTKHADHDYAEFPDPALADQFDPPDRKYVAVAYAHPSKPPVLQAADSKWLRWQSQLQAHGIRVEFPCPQDIRRFFQKKFPGEVPPPL</sequence>
<proteinExistence type="predicted"/>
<reference evidence="1 2" key="1">
    <citation type="submission" date="2024-02" db="EMBL/GenBank/DDBJ databases">
        <title>New thermophilic sulfur-oxidizing bacteria from a hot springs of the Uzon caldera (Kamchatka, Russia).</title>
        <authorList>
            <person name="Dukat A.M."/>
            <person name="Elcheninov A.G."/>
            <person name="Frolov E.N."/>
        </authorList>
    </citation>
    <scope>NUCLEOTIDE SEQUENCE [LARGE SCALE GENOMIC DNA]</scope>
    <source>
        <strain evidence="1 2">AK1</strain>
    </source>
</reference>
<dbReference type="CDD" id="cd09854">
    <property type="entry name" value="PIN_VapC-like"/>
    <property type="match status" value="1"/>
</dbReference>
<evidence type="ECO:0000313" key="2">
    <source>
        <dbReference type="Proteomes" id="UP001482231"/>
    </source>
</evidence>
<accession>A0ABV0EHF0</accession>
<comment type="caution">
    <text evidence="1">The sequence shown here is derived from an EMBL/GenBank/DDBJ whole genome shotgun (WGS) entry which is preliminary data.</text>
</comment>
<name>A0ABV0EHF0_9BURK</name>